<feature type="transmembrane region" description="Helical" evidence="1">
    <location>
        <begin position="54"/>
        <end position="73"/>
    </location>
</feature>
<sequence>MSLTGDKQRLAMCYGYVLVAMAQLSLVIVASVLHKDITPSACKSYQRATRITSGMAFLPMAVQVYLSVIVTLLDGPKVVILWFLIAQLVSTVYFCYIPFKYLKGVAPPMEDEWLLADQDDLELKLLSDKMDPSSLNGQSRVADYKTMELVRLSRPGDACRVQDVVTELRMAGGSLENVDQRLSTGSKMSLIIV</sequence>
<proteinExistence type="predicted"/>
<keyword evidence="1" id="KW-0812">Transmembrane</keyword>
<reference evidence="3" key="1">
    <citation type="submission" date="2012-09" db="EMBL/GenBank/DDBJ databases">
        <title>Genome sequencing and comparative transcriptomics of race 1 and race 4 of banana pathogen: Fusarium oxysporum f. sp. cubense.</title>
        <authorList>
            <person name="Fang X."/>
            <person name="Huang J."/>
        </authorList>
    </citation>
    <scope>NUCLEOTIDE SEQUENCE [LARGE SCALE GENOMIC DNA]</scope>
    <source>
        <strain evidence="3">race 1</strain>
    </source>
</reference>
<protein>
    <submittedName>
        <fullName evidence="2">Uncharacterized protein</fullName>
    </submittedName>
</protein>
<evidence type="ECO:0000313" key="2">
    <source>
        <dbReference type="EMBL" id="ENH61767.1"/>
    </source>
</evidence>
<name>N4TRA5_FUSC1</name>
<dbReference type="OrthoDB" id="5077305at2759"/>
<feature type="transmembrane region" description="Helical" evidence="1">
    <location>
        <begin position="79"/>
        <end position="99"/>
    </location>
</feature>
<evidence type="ECO:0000256" key="1">
    <source>
        <dbReference type="SAM" id="Phobius"/>
    </source>
</evidence>
<keyword evidence="1" id="KW-1133">Transmembrane helix</keyword>
<evidence type="ECO:0000313" key="3">
    <source>
        <dbReference type="Proteomes" id="UP000016928"/>
    </source>
</evidence>
<accession>N4TRA5</accession>
<dbReference type="OMA" id="MEDEWLL"/>
<dbReference type="Proteomes" id="UP000016928">
    <property type="component" value="Unassembled WGS sequence"/>
</dbReference>
<dbReference type="HOGENOM" id="CLU_1643771_0_0_1"/>
<keyword evidence="1" id="KW-0472">Membrane</keyword>
<gene>
    <name evidence="2" type="ORF">FOC1_g10014719</name>
</gene>
<dbReference type="EMBL" id="KB731260">
    <property type="protein sequence ID" value="ENH61767.1"/>
    <property type="molecule type" value="Genomic_DNA"/>
</dbReference>
<dbReference type="VEuPathDB" id="FungiDB:FOC1_g10014719"/>
<dbReference type="AlphaFoldDB" id="N4TRA5"/>
<feature type="transmembrane region" description="Helical" evidence="1">
    <location>
        <begin position="14"/>
        <end position="33"/>
    </location>
</feature>
<reference evidence="3" key="2">
    <citation type="journal article" date="2014" name="PLoS ONE">
        <title>Genome and Transcriptome Analysis of the Fungal Pathogen Fusarium oxysporum f. sp. cubense Causing Banana Vascular Wilt Disease.</title>
        <authorList>
            <person name="Guo L."/>
            <person name="Han L."/>
            <person name="Yang L."/>
            <person name="Zeng H."/>
            <person name="Fan D."/>
            <person name="Zhu Y."/>
            <person name="Feng Y."/>
            <person name="Wang G."/>
            <person name="Peng C."/>
            <person name="Jiang X."/>
            <person name="Zhou D."/>
            <person name="Ni P."/>
            <person name="Liang C."/>
            <person name="Liu L."/>
            <person name="Wang J."/>
            <person name="Mao C."/>
            <person name="Fang X."/>
            <person name="Peng M."/>
            <person name="Huang J."/>
        </authorList>
    </citation>
    <scope>NUCLEOTIDE SEQUENCE [LARGE SCALE GENOMIC DNA]</scope>
    <source>
        <strain evidence="3">race 1</strain>
    </source>
</reference>
<organism evidence="2 3">
    <name type="scientific">Fusarium oxysporum f. sp. cubense (strain race 1)</name>
    <name type="common">Panama disease fungus</name>
    <dbReference type="NCBI Taxonomy" id="1229664"/>
    <lineage>
        <taxon>Eukaryota</taxon>
        <taxon>Fungi</taxon>
        <taxon>Dikarya</taxon>
        <taxon>Ascomycota</taxon>
        <taxon>Pezizomycotina</taxon>
        <taxon>Sordariomycetes</taxon>
        <taxon>Hypocreomycetidae</taxon>
        <taxon>Hypocreales</taxon>
        <taxon>Nectriaceae</taxon>
        <taxon>Fusarium</taxon>
        <taxon>Fusarium oxysporum species complex</taxon>
    </lineage>
</organism>